<evidence type="ECO:0000313" key="2">
    <source>
        <dbReference type="EMBL" id="MDI3233524.1"/>
    </source>
</evidence>
<accession>A0ABT6QXV4</accession>
<keyword evidence="3" id="KW-1185">Reference proteome</keyword>
<feature type="chain" id="PRO_5046351411" description="DUF4367 domain-containing protein" evidence="1">
    <location>
        <begin position="23"/>
        <end position="259"/>
    </location>
</feature>
<dbReference type="EMBL" id="JASBQV010000001">
    <property type="protein sequence ID" value="MDI3233524.1"/>
    <property type="molecule type" value="Genomic_DNA"/>
</dbReference>
<sequence>MRFQRTCLVSALVITGILTGCAEPEQIPASSQQETKWIDDTTADGGTTSDAIVKRIKVDAFPQEADSFEEGVRRHLKFQFRDGTSAHPTATDLWSSVVVGDRAYVTLQYPKGAKRLAILTYQRQEKSWILKSGLYEDIKPIKTTSAANGLKLPFSTFQAIGSSSISSEDSSRMWLFHTKTDAVVISILPKQDVPSSDWKTSTLADGRTAYVQQKKQGTNLYYVDDDQLVLMTGNLSLSQLQQLALTIAPVSSDGFPYPT</sequence>
<dbReference type="RefSeq" id="WP_282353587.1">
    <property type="nucleotide sequence ID" value="NZ_JASBQV010000001.1"/>
</dbReference>
<evidence type="ECO:0008006" key="4">
    <source>
        <dbReference type="Google" id="ProtNLM"/>
    </source>
</evidence>
<organism evidence="2 3">
    <name type="scientific">Exiguobacterium antarcticum</name>
    <dbReference type="NCBI Taxonomy" id="132920"/>
    <lineage>
        <taxon>Bacteria</taxon>
        <taxon>Bacillati</taxon>
        <taxon>Bacillota</taxon>
        <taxon>Bacilli</taxon>
        <taxon>Bacillales</taxon>
        <taxon>Bacillales Family XII. Incertae Sedis</taxon>
        <taxon>Exiguobacterium</taxon>
    </lineage>
</organism>
<dbReference type="PROSITE" id="PS51257">
    <property type="entry name" value="PROKAR_LIPOPROTEIN"/>
    <property type="match status" value="1"/>
</dbReference>
<evidence type="ECO:0000313" key="3">
    <source>
        <dbReference type="Proteomes" id="UP001243286"/>
    </source>
</evidence>
<dbReference type="Proteomes" id="UP001243286">
    <property type="component" value="Unassembled WGS sequence"/>
</dbReference>
<proteinExistence type="predicted"/>
<keyword evidence="1" id="KW-0732">Signal</keyword>
<feature type="signal peptide" evidence="1">
    <location>
        <begin position="1"/>
        <end position="22"/>
    </location>
</feature>
<gene>
    <name evidence="2" type="ORF">QK289_00785</name>
</gene>
<evidence type="ECO:0000256" key="1">
    <source>
        <dbReference type="SAM" id="SignalP"/>
    </source>
</evidence>
<reference evidence="2 3" key="1">
    <citation type="submission" date="2023-04" db="EMBL/GenBank/DDBJ databases">
        <title>Antarctic isolates genomes.</title>
        <authorList>
            <person name="Dimov S.G."/>
        </authorList>
    </citation>
    <scope>NUCLEOTIDE SEQUENCE [LARGE SCALE GENOMIC DNA]</scope>
    <source>
        <strain evidence="2 3">AL19</strain>
    </source>
</reference>
<comment type="caution">
    <text evidence="2">The sequence shown here is derived from an EMBL/GenBank/DDBJ whole genome shotgun (WGS) entry which is preliminary data.</text>
</comment>
<protein>
    <recommendedName>
        <fullName evidence="4">DUF4367 domain-containing protein</fullName>
    </recommendedName>
</protein>
<name>A0ABT6QXV4_9BACL</name>